<dbReference type="EMBL" id="JACTVJ010000014">
    <property type="protein sequence ID" value="MBC9716491.1"/>
    <property type="molecule type" value="Genomic_DNA"/>
</dbReference>
<sequence length="411" mass="45556">MTAATTLRDPLDIMVQLLSYEGKQNPYPLYEEMRAHGPLVDVGGTHVFVTGHAECAKALREPALLLSTDDAVQDLRLPGWRDHASWRWLTRNMLFSNDPRHERLRRFFGNAFSAQRVVALREMVDRLATEAVEHLARAGADGKAVDLVEEFSYRYAIGVIGELLGIPPEDQPGMREDIGAITLALDPIGDLNVLVPGDEAMERFAAYFYALVARLRAAPGPDMTSGWIRAMDDGGEITEEELVANLMLLLVAATEAPMDLISNTVRLAIEHPDHHERLRGDREFTAGFVDESFRFDPAVQALNRVASQDFEFFGLPVAKGTPLTLLIAAGNRDPRRFTDPGVFDPTRRDNQPLTLSAGSHYCLGAALARMSVESMLPRLFERLPGLALAHGASFRDQIVQRGHERLPVTVK</sequence>
<name>A0ABR7SLX9_9ACTN</name>
<keyword evidence="3" id="KW-1185">Reference proteome</keyword>
<dbReference type="PRINTS" id="PR00359">
    <property type="entry name" value="BP450"/>
</dbReference>
<gene>
    <name evidence="2" type="ORF">H9Y04_28560</name>
</gene>
<comment type="caution">
    <text evidence="2">The sequence shown here is derived from an EMBL/GenBank/DDBJ whole genome shotgun (WGS) entry which is preliminary data.</text>
</comment>
<evidence type="ECO:0000313" key="3">
    <source>
        <dbReference type="Proteomes" id="UP000642284"/>
    </source>
</evidence>
<dbReference type="RefSeq" id="WP_187816936.1">
    <property type="nucleotide sequence ID" value="NZ_JACTVJ010000014.1"/>
</dbReference>
<evidence type="ECO:0000256" key="1">
    <source>
        <dbReference type="ARBA" id="ARBA00010617"/>
    </source>
</evidence>
<dbReference type="SUPFAM" id="SSF48264">
    <property type="entry name" value="Cytochrome P450"/>
    <property type="match status" value="1"/>
</dbReference>
<dbReference type="Proteomes" id="UP000642284">
    <property type="component" value="Unassembled WGS sequence"/>
</dbReference>
<dbReference type="InterPro" id="IPR001128">
    <property type="entry name" value="Cyt_P450"/>
</dbReference>
<organism evidence="2 3">
    <name type="scientific">Streptomyces polyasparticus</name>
    <dbReference type="NCBI Taxonomy" id="2767826"/>
    <lineage>
        <taxon>Bacteria</taxon>
        <taxon>Bacillati</taxon>
        <taxon>Actinomycetota</taxon>
        <taxon>Actinomycetes</taxon>
        <taxon>Kitasatosporales</taxon>
        <taxon>Streptomycetaceae</taxon>
        <taxon>Streptomyces</taxon>
    </lineage>
</organism>
<protein>
    <submittedName>
        <fullName evidence="2">Cytochrome P450</fullName>
    </submittedName>
</protein>
<evidence type="ECO:0000313" key="2">
    <source>
        <dbReference type="EMBL" id="MBC9716491.1"/>
    </source>
</evidence>
<dbReference type="Pfam" id="PF00067">
    <property type="entry name" value="p450"/>
    <property type="match status" value="2"/>
</dbReference>
<reference evidence="2 3" key="1">
    <citation type="submission" date="2020-08" db="EMBL/GenBank/DDBJ databases">
        <title>Genemic of Streptomyces polyaspartic.</title>
        <authorList>
            <person name="Liu W."/>
        </authorList>
    </citation>
    <scope>NUCLEOTIDE SEQUENCE [LARGE SCALE GENOMIC DNA]</scope>
    <source>
        <strain evidence="2 3">TRM66268-LWL</strain>
    </source>
</reference>
<dbReference type="InterPro" id="IPR002397">
    <property type="entry name" value="Cyt_P450_B"/>
</dbReference>
<dbReference type="PANTHER" id="PTHR46696">
    <property type="entry name" value="P450, PUTATIVE (EUROFUNG)-RELATED"/>
    <property type="match status" value="1"/>
</dbReference>
<comment type="similarity">
    <text evidence="1">Belongs to the cytochrome P450 family.</text>
</comment>
<dbReference type="Gene3D" id="1.10.630.10">
    <property type="entry name" value="Cytochrome P450"/>
    <property type="match status" value="1"/>
</dbReference>
<dbReference type="InterPro" id="IPR036396">
    <property type="entry name" value="Cyt_P450_sf"/>
</dbReference>
<dbReference type="CDD" id="cd20625">
    <property type="entry name" value="CYP164-like"/>
    <property type="match status" value="1"/>
</dbReference>
<proteinExistence type="inferred from homology"/>
<dbReference type="PANTHER" id="PTHR46696:SF1">
    <property type="entry name" value="CYTOCHROME P450 YJIB-RELATED"/>
    <property type="match status" value="1"/>
</dbReference>
<accession>A0ABR7SLX9</accession>